<sequence length="301" mass="31561">MTPHEHPVQSCRDRHGVAVAYRLWRPADPWGLVVVAHGASERGGPDERFAQARAGAGLATAALDQRGHGRTAEASGGPGIVGPGGGPALLEDLALVRAEAEAALGGERPTFIFGHSLGSVIGLAALVAESRTLAGAVLCGFPVDLHGVAALGEALAEQAGQAGRAQPASDLFAPYAEAVPDRRTPYDWLSRDPAEVDRYLADPFCGDQHPLTWGYLLKVFALAAPAAKRLDTIACPVLVIAGDQDPAGAMGDYPRTLAEALVAAGVPCDLRLYPGARHELLNETNRDEVTADILAWLGRWR</sequence>
<accession>A0ABV6BYX4</accession>
<dbReference type="InterPro" id="IPR022742">
    <property type="entry name" value="Hydrolase_4"/>
</dbReference>
<feature type="domain" description="Serine aminopeptidase S33" evidence="2">
    <location>
        <begin position="29"/>
        <end position="285"/>
    </location>
</feature>
<keyword evidence="3" id="KW-0378">Hydrolase</keyword>
<organism evidence="3 4">
    <name type="scientific">Aciditerrimonas ferrireducens</name>
    <dbReference type="NCBI Taxonomy" id="667306"/>
    <lineage>
        <taxon>Bacteria</taxon>
        <taxon>Bacillati</taxon>
        <taxon>Actinomycetota</taxon>
        <taxon>Acidimicrobiia</taxon>
        <taxon>Acidimicrobiales</taxon>
        <taxon>Acidimicrobiaceae</taxon>
        <taxon>Aciditerrimonas</taxon>
    </lineage>
</organism>
<evidence type="ECO:0000313" key="4">
    <source>
        <dbReference type="Proteomes" id="UP001589788"/>
    </source>
</evidence>
<gene>
    <name evidence="3" type="ORF">ACFFRE_00525</name>
</gene>
<dbReference type="GO" id="GO:0016787">
    <property type="term" value="F:hydrolase activity"/>
    <property type="evidence" value="ECO:0007669"/>
    <property type="project" value="UniProtKB-KW"/>
</dbReference>
<evidence type="ECO:0000313" key="3">
    <source>
        <dbReference type="EMBL" id="MFC0080641.1"/>
    </source>
</evidence>
<dbReference type="InterPro" id="IPR029058">
    <property type="entry name" value="AB_hydrolase_fold"/>
</dbReference>
<comment type="caution">
    <text evidence="3">The sequence shown here is derived from an EMBL/GenBank/DDBJ whole genome shotgun (WGS) entry which is preliminary data.</text>
</comment>
<dbReference type="SUPFAM" id="SSF53474">
    <property type="entry name" value="alpha/beta-Hydrolases"/>
    <property type="match status" value="1"/>
</dbReference>
<evidence type="ECO:0000259" key="2">
    <source>
        <dbReference type="Pfam" id="PF12146"/>
    </source>
</evidence>
<keyword evidence="4" id="KW-1185">Reference proteome</keyword>
<dbReference type="PANTHER" id="PTHR11614">
    <property type="entry name" value="PHOSPHOLIPASE-RELATED"/>
    <property type="match status" value="1"/>
</dbReference>
<name>A0ABV6BYX4_9ACTN</name>
<dbReference type="RefSeq" id="WP_377787061.1">
    <property type="nucleotide sequence ID" value="NZ_JBHLYQ010000002.1"/>
</dbReference>
<reference evidence="3 4" key="1">
    <citation type="submission" date="2024-09" db="EMBL/GenBank/DDBJ databases">
        <authorList>
            <person name="Sun Q."/>
            <person name="Mori K."/>
        </authorList>
    </citation>
    <scope>NUCLEOTIDE SEQUENCE [LARGE SCALE GENOMIC DNA]</scope>
    <source>
        <strain evidence="3 4">JCM 15389</strain>
    </source>
</reference>
<dbReference type="Proteomes" id="UP001589788">
    <property type="component" value="Unassembled WGS sequence"/>
</dbReference>
<feature type="region of interest" description="Disordered" evidence="1">
    <location>
        <begin position="64"/>
        <end position="83"/>
    </location>
</feature>
<dbReference type="Gene3D" id="3.40.50.1820">
    <property type="entry name" value="alpha/beta hydrolase"/>
    <property type="match status" value="1"/>
</dbReference>
<dbReference type="EMBL" id="JBHLYQ010000002">
    <property type="protein sequence ID" value="MFC0080641.1"/>
    <property type="molecule type" value="Genomic_DNA"/>
</dbReference>
<proteinExistence type="predicted"/>
<dbReference type="Pfam" id="PF12146">
    <property type="entry name" value="Hydrolase_4"/>
    <property type="match status" value="1"/>
</dbReference>
<evidence type="ECO:0000256" key="1">
    <source>
        <dbReference type="SAM" id="MobiDB-lite"/>
    </source>
</evidence>
<protein>
    <submittedName>
        <fullName evidence="3">Alpha/beta fold hydrolase</fullName>
    </submittedName>
</protein>
<dbReference type="InterPro" id="IPR051044">
    <property type="entry name" value="MAG_DAG_Lipase"/>
</dbReference>